<feature type="domain" description="Core-binding (CB)" evidence="12">
    <location>
        <begin position="20"/>
        <end position="106"/>
    </location>
</feature>
<dbReference type="SUPFAM" id="SSF56349">
    <property type="entry name" value="DNA breaking-rejoining enzymes"/>
    <property type="match status" value="1"/>
</dbReference>
<dbReference type="GO" id="GO:0005737">
    <property type="term" value="C:cytoplasm"/>
    <property type="evidence" value="ECO:0007669"/>
    <property type="project" value="UniProtKB-SubCell"/>
</dbReference>
<dbReference type="Pfam" id="PF02899">
    <property type="entry name" value="Phage_int_SAM_1"/>
    <property type="match status" value="1"/>
</dbReference>
<comment type="subcellular location">
    <subcellularLocation>
        <location evidence="1">Cytoplasm</location>
    </subcellularLocation>
</comment>
<dbReference type="CDD" id="cd00798">
    <property type="entry name" value="INT_XerDC_C"/>
    <property type="match status" value="1"/>
</dbReference>
<dbReference type="InterPro" id="IPR011932">
    <property type="entry name" value="Recomb_XerD"/>
</dbReference>
<name>A0A3B1DJ56_9ZZZZ</name>
<dbReference type="HAMAP" id="MF_01808">
    <property type="entry name" value="Recomb_XerC_XerD"/>
    <property type="match status" value="1"/>
</dbReference>
<dbReference type="PROSITE" id="PS51900">
    <property type="entry name" value="CB"/>
    <property type="match status" value="1"/>
</dbReference>
<reference evidence="13" key="1">
    <citation type="submission" date="2018-06" db="EMBL/GenBank/DDBJ databases">
        <authorList>
            <person name="Zhirakovskaya E."/>
        </authorList>
    </citation>
    <scope>NUCLEOTIDE SEQUENCE</scope>
</reference>
<keyword evidence="9" id="KW-0233">DNA recombination</keyword>
<evidence type="ECO:0000256" key="8">
    <source>
        <dbReference type="ARBA" id="ARBA00023125"/>
    </source>
</evidence>
<evidence type="ECO:0000259" key="12">
    <source>
        <dbReference type="PROSITE" id="PS51900"/>
    </source>
</evidence>
<keyword evidence="4" id="KW-0963">Cytoplasm</keyword>
<evidence type="ECO:0000256" key="4">
    <source>
        <dbReference type="ARBA" id="ARBA00022490"/>
    </source>
</evidence>
<dbReference type="InterPro" id="IPR011010">
    <property type="entry name" value="DNA_brk_join_enz"/>
</dbReference>
<evidence type="ECO:0000256" key="7">
    <source>
        <dbReference type="ARBA" id="ARBA00022908"/>
    </source>
</evidence>
<evidence type="ECO:0000313" key="13">
    <source>
        <dbReference type="EMBL" id="VAX40722.1"/>
    </source>
</evidence>
<dbReference type="Gene3D" id="1.10.150.130">
    <property type="match status" value="1"/>
</dbReference>
<dbReference type="AlphaFoldDB" id="A0A3B1DJ56"/>
<keyword evidence="5" id="KW-0132">Cell division</keyword>
<evidence type="ECO:0000259" key="11">
    <source>
        <dbReference type="PROSITE" id="PS51898"/>
    </source>
</evidence>
<dbReference type="GO" id="GO:0003677">
    <property type="term" value="F:DNA binding"/>
    <property type="evidence" value="ECO:0007669"/>
    <property type="project" value="UniProtKB-KW"/>
</dbReference>
<dbReference type="PANTHER" id="PTHR30349">
    <property type="entry name" value="PHAGE INTEGRASE-RELATED"/>
    <property type="match status" value="1"/>
</dbReference>
<keyword evidence="6" id="KW-0159">Chromosome partition</keyword>
<dbReference type="Gene3D" id="1.10.443.10">
    <property type="entry name" value="Intergrase catalytic core"/>
    <property type="match status" value="1"/>
</dbReference>
<evidence type="ECO:0000256" key="5">
    <source>
        <dbReference type="ARBA" id="ARBA00022618"/>
    </source>
</evidence>
<dbReference type="GO" id="GO:0007059">
    <property type="term" value="P:chromosome segregation"/>
    <property type="evidence" value="ECO:0007669"/>
    <property type="project" value="UniProtKB-KW"/>
</dbReference>
<proteinExistence type="inferred from homology"/>
<comment type="similarity">
    <text evidence="2">Belongs to the 'phage' integrase family. XerD subfamily.</text>
</comment>
<dbReference type="InterPro" id="IPR044068">
    <property type="entry name" value="CB"/>
</dbReference>
<dbReference type="InterPro" id="IPR050090">
    <property type="entry name" value="Tyrosine_recombinase_XerCD"/>
</dbReference>
<dbReference type="GO" id="GO:0009009">
    <property type="term" value="F:site-specific recombinase activity"/>
    <property type="evidence" value="ECO:0007669"/>
    <property type="project" value="InterPro"/>
</dbReference>
<dbReference type="InterPro" id="IPR004107">
    <property type="entry name" value="Integrase_SAM-like_N"/>
</dbReference>
<organism evidence="13">
    <name type="scientific">hydrothermal vent metagenome</name>
    <dbReference type="NCBI Taxonomy" id="652676"/>
    <lineage>
        <taxon>unclassified sequences</taxon>
        <taxon>metagenomes</taxon>
        <taxon>ecological metagenomes</taxon>
    </lineage>
</organism>
<dbReference type="InterPro" id="IPR013762">
    <property type="entry name" value="Integrase-like_cat_sf"/>
</dbReference>
<evidence type="ECO:0000256" key="10">
    <source>
        <dbReference type="ARBA" id="ARBA00023306"/>
    </source>
</evidence>
<keyword evidence="8" id="KW-0238">DNA-binding</keyword>
<dbReference type="Pfam" id="PF00589">
    <property type="entry name" value="Phage_integrase"/>
    <property type="match status" value="1"/>
</dbReference>
<evidence type="ECO:0000256" key="3">
    <source>
        <dbReference type="ARBA" id="ARBA00015810"/>
    </source>
</evidence>
<evidence type="ECO:0000256" key="1">
    <source>
        <dbReference type="ARBA" id="ARBA00004496"/>
    </source>
</evidence>
<keyword evidence="7" id="KW-0229">DNA integration</keyword>
<dbReference type="InterPro" id="IPR002104">
    <property type="entry name" value="Integrase_catalytic"/>
</dbReference>
<dbReference type="InterPro" id="IPR023009">
    <property type="entry name" value="Tyrosine_recombinase_XerC/XerD"/>
</dbReference>
<dbReference type="InterPro" id="IPR010998">
    <property type="entry name" value="Integrase_recombinase_N"/>
</dbReference>
<dbReference type="PROSITE" id="PS51898">
    <property type="entry name" value="TYR_RECOMBINASE"/>
    <property type="match status" value="1"/>
</dbReference>
<protein>
    <recommendedName>
        <fullName evidence="3">Tyrosine recombinase XerD</fullName>
    </recommendedName>
</protein>
<gene>
    <name evidence="13" type="ORF">MNBD_PLANCTO02-3045</name>
</gene>
<feature type="domain" description="Tyr recombinase" evidence="11">
    <location>
        <begin position="127"/>
        <end position="310"/>
    </location>
</feature>
<evidence type="ECO:0000256" key="2">
    <source>
        <dbReference type="ARBA" id="ARBA00010450"/>
    </source>
</evidence>
<keyword evidence="10" id="KW-0131">Cell cycle</keyword>
<evidence type="ECO:0000256" key="6">
    <source>
        <dbReference type="ARBA" id="ARBA00022829"/>
    </source>
</evidence>
<dbReference type="GO" id="GO:0006310">
    <property type="term" value="P:DNA recombination"/>
    <property type="evidence" value="ECO:0007669"/>
    <property type="project" value="UniProtKB-KW"/>
</dbReference>
<dbReference type="NCBIfam" id="NF001399">
    <property type="entry name" value="PRK00283.1"/>
    <property type="match status" value="1"/>
</dbReference>
<dbReference type="NCBIfam" id="TIGR02225">
    <property type="entry name" value="recomb_XerD"/>
    <property type="match status" value="1"/>
</dbReference>
<dbReference type="PANTHER" id="PTHR30349:SF81">
    <property type="entry name" value="TYROSINE RECOMBINASE XERC"/>
    <property type="match status" value="1"/>
</dbReference>
<accession>A0A3B1DJ56</accession>
<sequence length="316" mass="36143">MSRRKRPAVKKKPPVAQQSSSLTMYWLPFLRYLETECGLAENTLDSYGRDLKDFLDWFNAFGPKDISQIDLSCLTSYIKHLHDRGLKATTIARHLVSIKMFFRYLVLEEVIQESAAELLSSPKLWQYLPNVLSPEKVDELLNAPQPSDIYPIRDRAILATFYATGCRVSEVCDLLLRDLNIEERYCRCKGKGSKERIVSLTPVAIERIKVYLEQARPKKAAWENSEYLFLSRSGKRLTRVALGNLVKKYAKKVSNAGKISPHTLRHSFATHMLAGGAEIRALQEMLGHASIRTTQIYTHVEHSRLKAIHLKHHPRG</sequence>
<evidence type="ECO:0000256" key="9">
    <source>
        <dbReference type="ARBA" id="ARBA00023172"/>
    </source>
</evidence>
<dbReference type="GO" id="GO:0051301">
    <property type="term" value="P:cell division"/>
    <property type="evidence" value="ECO:0007669"/>
    <property type="project" value="UniProtKB-KW"/>
</dbReference>
<dbReference type="EMBL" id="UOGL01000475">
    <property type="protein sequence ID" value="VAX40722.1"/>
    <property type="molecule type" value="Genomic_DNA"/>
</dbReference>